<dbReference type="GO" id="GO:0016787">
    <property type="term" value="F:hydrolase activity"/>
    <property type="evidence" value="ECO:0007669"/>
    <property type="project" value="UniProtKB-KW"/>
</dbReference>
<keyword evidence="3" id="KW-1185">Reference proteome</keyword>
<dbReference type="EMBL" id="CP079105">
    <property type="protein sequence ID" value="QXQ13340.1"/>
    <property type="molecule type" value="Genomic_DNA"/>
</dbReference>
<proteinExistence type="predicted"/>
<accession>A0ABX8S9V2</accession>
<dbReference type="PANTHER" id="PTHR43689:SF8">
    <property type="entry name" value="ALPHA_BETA-HYDROLASES SUPERFAMILY PROTEIN"/>
    <property type="match status" value="1"/>
</dbReference>
<evidence type="ECO:0000313" key="2">
    <source>
        <dbReference type="EMBL" id="QXQ13340.1"/>
    </source>
</evidence>
<organism evidence="2 3">
    <name type="scientific">Skermania pinensis</name>
    <dbReference type="NCBI Taxonomy" id="39122"/>
    <lineage>
        <taxon>Bacteria</taxon>
        <taxon>Bacillati</taxon>
        <taxon>Actinomycetota</taxon>
        <taxon>Actinomycetes</taxon>
        <taxon>Mycobacteriales</taxon>
        <taxon>Gordoniaceae</taxon>
        <taxon>Skermania</taxon>
    </lineage>
</organism>
<protein>
    <submittedName>
        <fullName evidence="2">Alpha/beta hydrolase</fullName>
    </submittedName>
</protein>
<evidence type="ECO:0000259" key="1">
    <source>
        <dbReference type="Pfam" id="PF12146"/>
    </source>
</evidence>
<dbReference type="Gene3D" id="3.40.50.1820">
    <property type="entry name" value="alpha/beta hydrolase"/>
    <property type="match status" value="1"/>
</dbReference>
<keyword evidence="2" id="KW-0378">Hydrolase</keyword>
<dbReference type="Proteomes" id="UP000887023">
    <property type="component" value="Chromosome"/>
</dbReference>
<name>A0ABX8S9V2_9ACTN</name>
<dbReference type="InterPro" id="IPR029058">
    <property type="entry name" value="AB_hydrolase_fold"/>
</dbReference>
<dbReference type="Pfam" id="PF12146">
    <property type="entry name" value="Hydrolase_4"/>
    <property type="match status" value="1"/>
</dbReference>
<dbReference type="SUPFAM" id="SSF53474">
    <property type="entry name" value="alpha/beta-Hydrolases"/>
    <property type="match status" value="1"/>
</dbReference>
<dbReference type="RefSeq" id="WP_066472438.1">
    <property type="nucleotide sequence ID" value="NZ_CBCRUZ010000016.1"/>
</dbReference>
<feature type="domain" description="Serine aminopeptidase S33" evidence="1">
    <location>
        <begin position="24"/>
        <end position="233"/>
    </location>
</feature>
<gene>
    <name evidence="2" type="ORF">KV203_15950</name>
</gene>
<dbReference type="InterPro" id="IPR022742">
    <property type="entry name" value="Hydrolase_4"/>
</dbReference>
<reference evidence="2" key="1">
    <citation type="submission" date="2021-07" db="EMBL/GenBank/DDBJ databases">
        <title>Candidatus Kaistella beijingensis sp. nov. isolated from a municipal wastewater treatment plant is involved in sludge foaming.</title>
        <authorList>
            <person name="Song Y."/>
            <person name="Liu S.-J."/>
        </authorList>
    </citation>
    <scope>NUCLEOTIDE SEQUENCE</scope>
    <source>
        <strain evidence="2">DSM 43998</strain>
    </source>
</reference>
<sequence>MAVLDHELGELEYQVHPGTAPAPQLVLLHEGLGSVAQWGRLPARLATATGMTTLSYSRHGYGGSGGRFRGGDDYLLVEADAVLPQVLNRVGAGTDPVLIGHSDGASIAIAYAARRPVRGLVLIAPHVVVERRTIDGIRSAAATFEDTLARSLRPYHDDPLALFTAWSQTWLAPSFAAMDLTDRVARIDAPVLLVQGELDQYGTAAQLDRIAATAAGPVRIAILPGISHHPHVEAATETLELIRDFTNSLVSRDTVS</sequence>
<dbReference type="PANTHER" id="PTHR43689">
    <property type="entry name" value="HYDROLASE"/>
    <property type="match status" value="1"/>
</dbReference>
<evidence type="ECO:0000313" key="3">
    <source>
        <dbReference type="Proteomes" id="UP000887023"/>
    </source>
</evidence>